<dbReference type="EMBL" id="FOXA01000005">
    <property type="protein sequence ID" value="SFP31091.1"/>
    <property type="molecule type" value="Genomic_DNA"/>
</dbReference>
<dbReference type="InterPro" id="IPR029063">
    <property type="entry name" value="SAM-dependent_MTases_sf"/>
</dbReference>
<sequence length="510" mass="56624">MPPTFGVVDLFAGPGGLGEGFASLVEDGHAPFRIGISVEKEAAAHRTLTLRAFVREYRAHHGGLPRQYVDFHAGKLPQPDWREVDASAWQLAVDEARALELGTEAAATVIDAAIENLKTKCDDTILIGGPPCQAYSLVGRARSRGKIGYIPEEDERHYLFREYIRVLDRLRPAAFVMENVKGMLSSTVESRLVFEMLMDDLTSLGKSRGHQYELRSVRVEDGKASLREATRPSDFVVRAEELGVPQRRHRVIIVGIRADLAGKTAEAGIVAPGPTRTVSDAISNMPYLRSGISRGADNAEDWRQEVVDAAKLLASIYVGRDDEPLRKAFSSVAGRLTREAPDCRKDTRLPETYGSSRDELLQWLERPELCAVAQHETRGHMTSDLGRYLFASVFGAVRGYSPKAADFPLALSPDHRNWHSGVFNDRFRVQLANEASTTVTSHISKDGHYFIHPDPLQCRSLTVREAARLQTFPDDYLFMGNRTQQYVQVGNAVPPFLARHIAGLILRELA</sequence>
<dbReference type="GO" id="GO:0003677">
    <property type="term" value="F:DNA binding"/>
    <property type="evidence" value="ECO:0007669"/>
    <property type="project" value="TreeGrafter"/>
</dbReference>
<evidence type="ECO:0000256" key="8">
    <source>
        <dbReference type="RuleBase" id="RU000416"/>
    </source>
</evidence>
<dbReference type="GO" id="GO:0032259">
    <property type="term" value="P:methylation"/>
    <property type="evidence" value="ECO:0007669"/>
    <property type="project" value="UniProtKB-KW"/>
</dbReference>
<dbReference type="GO" id="GO:0044027">
    <property type="term" value="P:negative regulation of gene expression via chromosomal CpG island methylation"/>
    <property type="evidence" value="ECO:0007669"/>
    <property type="project" value="TreeGrafter"/>
</dbReference>
<keyword evidence="4 7" id="KW-0949">S-adenosyl-L-methionine</keyword>
<evidence type="ECO:0000256" key="1">
    <source>
        <dbReference type="ARBA" id="ARBA00011975"/>
    </source>
</evidence>
<dbReference type="PANTHER" id="PTHR10629:SF52">
    <property type="entry name" value="DNA (CYTOSINE-5)-METHYLTRANSFERASE 1"/>
    <property type="match status" value="1"/>
</dbReference>
<dbReference type="Gene3D" id="3.90.120.10">
    <property type="entry name" value="DNA Methylase, subunit A, domain 2"/>
    <property type="match status" value="1"/>
</dbReference>
<evidence type="ECO:0000256" key="3">
    <source>
        <dbReference type="ARBA" id="ARBA00022679"/>
    </source>
</evidence>
<dbReference type="EC" id="2.1.1.37" evidence="1"/>
<comment type="similarity">
    <text evidence="7 8">Belongs to the class I-like SAM-binding methyltransferase superfamily. C5-methyltransferase family.</text>
</comment>
<keyword evidence="5" id="KW-0680">Restriction system</keyword>
<keyword evidence="10" id="KW-1185">Reference proteome</keyword>
<dbReference type="AlphaFoldDB" id="A0A1I5PC48"/>
<protein>
    <recommendedName>
        <fullName evidence="1">DNA (cytosine-5-)-methyltransferase</fullName>
        <ecNumber evidence="1">2.1.1.37</ecNumber>
    </recommendedName>
</protein>
<dbReference type="Gene3D" id="3.40.50.150">
    <property type="entry name" value="Vaccinia Virus protein VP39"/>
    <property type="match status" value="1"/>
</dbReference>
<evidence type="ECO:0000256" key="7">
    <source>
        <dbReference type="PROSITE-ProRule" id="PRU01016"/>
    </source>
</evidence>
<evidence type="ECO:0000256" key="2">
    <source>
        <dbReference type="ARBA" id="ARBA00022603"/>
    </source>
</evidence>
<evidence type="ECO:0000256" key="6">
    <source>
        <dbReference type="ARBA" id="ARBA00047422"/>
    </source>
</evidence>
<dbReference type="Proteomes" id="UP000199356">
    <property type="component" value="Unassembled WGS sequence"/>
</dbReference>
<keyword evidence="3 7" id="KW-0808">Transferase</keyword>
<dbReference type="STRING" id="441119.SAMN04488047_1051"/>
<dbReference type="GO" id="GO:0009307">
    <property type="term" value="P:DNA restriction-modification system"/>
    <property type="evidence" value="ECO:0007669"/>
    <property type="project" value="UniProtKB-KW"/>
</dbReference>
<name>A0A1I5PC48_9RHOB</name>
<dbReference type="SUPFAM" id="SSF53335">
    <property type="entry name" value="S-adenosyl-L-methionine-dependent methyltransferases"/>
    <property type="match status" value="1"/>
</dbReference>
<keyword evidence="2 7" id="KW-0489">Methyltransferase</keyword>
<evidence type="ECO:0000313" key="10">
    <source>
        <dbReference type="Proteomes" id="UP000199356"/>
    </source>
</evidence>
<dbReference type="InterPro" id="IPR001525">
    <property type="entry name" value="C5_MeTfrase"/>
</dbReference>
<evidence type="ECO:0000313" key="9">
    <source>
        <dbReference type="EMBL" id="SFP31091.1"/>
    </source>
</evidence>
<proteinExistence type="inferred from homology"/>
<dbReference type="PROSITE" id="PS51679">
    <property type="entry name" value="SAM_MT_C5"/>
    <property type="match status" value="1"/>
</dbReference>
<dbReference type="PANTHER" id="PTHR10629">
    <property type="entry name" value="CYTOSINE-SPECIFIC METHYLTRANSFERASE"/>
    <property type="match status" value="1"/>
</dbReference>
<dbReference type="RefSeq" id="WP_093420599.1">
    <property type="nucleotide sequence ID" value="NZ_FOXA01000005.1"/>
</dbReference>
<organism evidence="9 10">
    <name type="scientific">Tranquillimonas alkanivorans</name>
    <dbReference type="NCBI Taxonomy" id="441119"/>
    <lineage>
        <taxon>Bacteria</taxon>
        <taxon>Pseudomonadati</taxon>
        <taxon>Pseudomonadota</taxon>
        <taxon>Alphaproteobacteria</taxon>
        <taxon>Rhodobacterales</taxon>
        <taxon>Roseobacteraceae</taxon>
        <taxon>Tranquillimonas</taxon>
    </lineage>
</organism>
<evidence type="ECO:0000256" key="5">
    <source>
        <dbReference type="ARBA" id="ARBA00022747"/>
    </source>
</evidence>
<accession>A0A1I5PC48</accession>
<evidence type="ECO:0000256" key="4">
    <source>
        <dbReference type="ARBA" id="ARBA00022691"/>
    </source>
</evidence>
<comment type="catalytic activity">
    <reaction evidence="6">
        <text>a 2'-deoxycytidine in DNA + S-adenosyl-L-methionine = a 5-methyl-2'-deoxycytidine in DNA + S-adenosyl-L-homocysteine + H(+)</text>
        <dbReference type="Rhea" id="RHEA:13681"/>
        <dbReference type="Rhea" id="RHEA-COMP:11369"/>
        <dbReference type="Rhea" id="RHEA-COMP:11370"/>
        <dbReference type="ChEBI" id="CHEBI:15378"/>
        <dbReference type="ChEBI" id="CHEBI:57856"/>
        <dbReference type="ChEBI" id="CHEBI:59789"/>
        <dbReference type="ChEBI" id="CHEBI:85452"/>
        <dbReference type="ChEBI" id="CHEBI:85454"/>
        <dbReference type="EC" id="2.1.1.37"/>
    </reaction>
</comment>
<dbReference type="NCBIfam" id="TIGR00675">
    <property type="entry name" value="dcm"/>
    <property type="match status" value="1"/>
</dbReference>
<dbReference type="GO" id="GO:0003886">
    <property type="term" value="F:DNA (cytosine-5-)-methyltransferase activity"/>
    <property type="evidence" value="ECO:0007669"/>
    <property type="project" value="UniProtKB-EC"/>
</dbReference>
<reference evidence="9 10" key="1">
    <citation type="submission" date="2016-10" db="EMBL/GenBank/DDBJ databases">
        <authorList>
            <person name="de Groot N.N."/>
        </authorList>
    </citation>
    <scope>NUCLEOTIDE SEQUENCE [LARGE SCALE GENOMIC DNA]</scope>
    <source>
        <strain evidence="9 10">DSM 19547</strain>
    </source>
</reference>
<gene>
    <name evidence="9" type="ORF">SAMN04488047_1051</name>
</gene>
<dbReference type="InterPro" id="IPR050390">
    <property type="entry name" value="C5-Methyltransferase"/>
</dbReference>
<dbReference type="OrthoDB" id="9813719at2"/>
<feature type="active site" evidence="7">
    <location>
        <position position="132"/>
    </location>
</feature>
<dbReference type="Pfam" id="PF00145">
    <property type="entry name" value="DNA_methylase"/>
    <property type="match status" value="1"/>
</dbReference>
<dbReference type="PRINTS" id="PR00105">
    <property type="entry name" value="C5METTRFRASE"/>
</dbReference>